<evidence type="ECO:0000256" key="1">
    <source>
        <dbReference type="SAM" id="MobiDB-lite"/>
    </source>
</evidence>
<feature type="compositionally biased region" description="Basic and acidic residues" evidence="1">
    <location>
        <begin position="1"/>
        <end position="16"/>
    </location>
</feature>
<protein>
    <submittedName>
        <fullName evidence="2">Uncharacterized protein</fullName>
    </submittedName>
</protein>
<dbReference type="EMBL" id="WQLA01000008">
    <property type="protein sequence ID" value="MVN93062.1"/>
    <property type="molecule type" value="Genomic_DNA"/>
</dbReference>
<evidence type="ECO:0000313" key="2">
    <source>
        <dbReference type="EMBL" id="MVN93062.1"/>
    </source>
</evidence>
<accession>A0A6I4ID22</accession>
<reference evidence="2 3" key="1">
    <citation type="submission" date="2019-12" db="EMBL/GenBank/DDBJ databases">
        <title>Mucilaginibacter sp. HME9299 genome sequencing and assembly.</title>
        <authorList>
            <person name="Kang H."/>
            <person name="Kim H."/>
            <person name="Joh K."/>
        </authorList>
    </citation>
    <scope>NUCLEOTIDE SEQUENCE [LARGE SCALE GENOMIC DNA]</scope>
    <source>
        <strain evidence="2 3">HME9299</strain>
    </source>
</reference>
<evidence type="ECO:0000313" key="3">
    <source>
        <dbReference type="Proteomes" id="UP000434850"/>
    </source>
</evidence>
<comment type="caution">
    <text evidence="2">The sequence shown here is derived from an EMBL/GenBank/DDBJ whole genome shotgun (WGS) entry which is preliminary data.</text>
</comment>
<name>A0A6I4ID22_9SPHI</name>
<keyword evidence="3" id="KW-1185">Reference proteome</keyword>
<feature type="region of interest" description="Disordered" evidence="1">
    <location>
        <begin position="1"/>
        <end position="22"/>
    </location>
</feature>
<gene>
    <name evidence="2" type="ORF">GO816_18165</name>
</gene>
<dbReference type="AlphaFoldDB" id="A0A6I4ID22"/>
<proteinExistence type="predicted"/>
<dbReference type="OrthoDB" id="677448at2"/>
<dbReference type="RefSeq" id="WP_157543379.1">
    <property type="nucleotide sequence ID" value="NZ_WQLA01000008.1"/>
</dbReference>
<sequence length="313" mass="34556">MEIDIEHKDLPEDNSWRQKLPQPGNAFDVPAGYFNDLSERIISGVHLEQFKQSDISGGFTIPENYFTALGDNIVSRIAIEETLTGTTNAFAVPANYFDELAVNIQSRITIEEATDASQEAFTVPQGYFEKLNSNIQSRLVIEEAFAGENEGFEVPQGYFENLSDSILSRIALEEATEPQHNAFEVPAGYFDTLQQSIISQTTGESEAKVIQMPSRPVGVVRKLVSTAAFKYASAACFAIIAGAALYFSDAPLLKSHGQSYLHQELSEIPSDDIRNFLETQTEATETEHRVIADGTQIDSNALRAAIQDYVDLQ</sequence>
<dbReference type="Proteomes" id="UP000434850">
    <property type="component" value="Unassembled WGS sequence"/>
</dbReference>
<organism evidence="2 3">
    <name type="scientific">Mucilaginibacter aquatilis</name>
    <dbReference type="NCBI Taxonomy" id="1517760"/>
    <lineage>
        <taxon>Bacteria</taxon>
        <taxon>Pseudomonadati</taxon>
        <taxon>Bacteroidota</taxon>
        <taxon>Sphingobacteriia</taxon>
        <taxon>Sphingobacteriales</taxon>
        <taxon>Sphingobacteriaceae</taxon>
        <taxon>Mucilaginibacter</taxon>
    </lineage>
</organism>